<feature type="region of interest" description="Disordered" evidence="1">
    <location>
        <begin position="59"/>
        <end position="78"/>
    </location>
</feature>
<dbReference type="AlphaFoldDB" id="G3PJG1"/>
<dbReference type="InParanoid" id="G3PJG1"/>
<reference evidence="2" key="2">
    <citation type="submission" date="2024-04" db="UniProtKB">
        <authorList>
            <consortium name="Ensembl"/>
        </authorList>
    </citation>
    <scope>IDENTIFICATION</scope>
</reference>
<dbReference type="eggNOG" id="ENOG502S0W9">
    <property type="taxonomic scope" value="Eukaryota"/>
</dbReference>
<accession>G3PJG1</accession>
<dbReference type="Ensembl" id="ENSGACT00000017776.1">
    <property type="protein sequence ID" value="ENSGACP00000017741.1"/>
    <property type="gene ID" value="ENSGACG00000013424.1"/>
</dbReference>
<proteinExistence type="predicted"/>
<dbReference type="STRING" id="69293.ENSGACP00000017741"/>
<protein>
    <submittedName>
        <fullName evidence="2">Si:ch211-57i17.5</fullName>
    </submittedName>
</protein>
<dbReference type="FunCoup" id="G3PJG1">
    <property type="interactions" value="364"/>
</dbReference>
<evidence type="ECO:0000256" key="1">
    <source>
        <dbReference type="SAM" id="MobiDB-lite"/>
    </source>
</evidence>
<sequence>FNTMPDTTGFSSGVTLKAFTMKMEEVLDAKCEAPDEVTPPAELEILSVNSLRRSVSQVMDGKSVTGDEDAWDPNISGHDSGMFMDDEEFVDTVKGFSTVRKEHTMFTDTNL</sequence>
<evidence type="ECO:0000313" key="2">
    <source>
        <dbReference type="Ensembl" id="ENSGACP00000017741.1"/>
    </source>
</evidence>
<reference evidence="2" key="1">
    <citation type="submission" date="2006-01" db="EMBL/GenBank/DDBJ databases">
        <authorList>
            <person name="Lindblad-Toh K."/>
            <person name="Mauceli E."/>
            <person name="Grabherr M."/>
            <person name="Chang J.L."/>
            <person name="Lander E.S."/>
        </authorList>
    </citation>
    <scope>NUCLEOTIDE SEQUENCE [LARGE SCALE GENOMIC DNA]</scope>
</reference>
<organism evidence="2">
    <name type="scientific">Gasterosteus aculeatus</name>
    <name type="common">Three-spined stickleback</name>
    <dbReference type="NCBI Taxonomy" id="69293"/>
    <lineage>
        <taxon>Eukaryota</taxon>
        <taxon>Metazoa</taxon>
        <taxon>Chordata</taxon>
        <taxon>Craniata</taxon>
        <taxon>Vertebrata</taxon>
        <taxon>Euteleostomi</taxon>
        <taxon>Actinopterygii</taxon>
        <taxon>Neopterygii</taxon>
        <taxon>Teleostei</taxon>
        <taxon>Neoteleostei</taxon>
        <taxon>Acanthomorphata</taxon>
        <taxon>Eupercaria</taxon>
        <taxon>Perciformes</taxon>
        <taxon>Cottioidei</taxon>
        <taxon>Gasterosteales</taxon>
        <taxon>Gasterosteidae</taxon>
        <taxon>Gasterosteus</taxon>
    </lineage>
</organism>
<dbReference type="OMA" id="AHDSGMF"/>
<name>G3PJG1_GASAC</name>